<evidence type="ECO:0000256" key="2">
    <source>
        <dbReference type="ARBA" id="ARBA00022527"/>
    </source>
</evidence>
<evidence type="ECO:0000256" key="9">
    <source>
        <dbReference type="SAM" id="Phobius"/>
    </source>
</evidence>
<dbReference type="InterPro" id="IPR000719">
    <property type="entry name" value="Prot_kinase_dom"/>
</dbReference>
<evidence type="ECO:0000256" key="1">
    <source>
        <dbReference type="ARBA" id="ARBA00012513"/>
    </source>
</evidence>
<dbReference type="PANTHER" id="PTHR43289:SF34">
    <property type="entry name" value="SERINE_THREONINE-PROTEIN KINASE YBDM-RELATED"/>
    <property type="match status" value="1"/>
</dbReference>
<evidence type="ECO:0000256" key="8">
    <source>
        <dbReference type="ARBA" id="ARBA00048679"/>
    </source>
</evidence>
<dbReference type="GO" id="GO:0004674">
    <property type="term" value="F:protein serine/threonine kinase activity"/>
    <property type="evidence" value="ECO:0007669"/>
    <property type="project" value="UniProtKB-KW"/>
</dbReference>
<dbReference type="CDD" id="cd14014">
    <property type="entry name" value="STKc_PknB_like"/>
    <property type="match status" value="1"/>
</dbReference>
<dbReference type="SMART" id="SM00220">
    <property type="entry name" value="S_TKc"/>
    <property type="match status" value="1"/>
</dbReference>
<dbReference type="InterPro" id="IPR005543">
    <property type="entry name" value="PASTA_dom"/>
</dbReference>
<dbReference type="EC" id="2.7.11.1" evidence="1"/>
<dbReference type="FunFam" id="3.30.200.20:FF:000035">
    <property type="entry name" value="Serine/threonine protein kinase Stk1"/>
    <property type="match status" value="1"/>
</dbReference>
<dbReference type="InterPro" id="IPR008271">
    <property type="entry name" value="Ser/Thr_kinase_AS"/>
</dbReference>
<evidence type="ECO:0000256" key="5">
    <source>
        <dbReference type="ARBA" id="ARBA00022777"/>
    </source>
</evidence>
<protein>
    <recommendedName>
        <fullName evidence="1">non-specific serine/threonine protein kinase</fullName>
        <ecNumber evidence="1">2.7.11.1</ecNumber>
    </recommendedName>
</protein>
<keyword evidence="9" id="KW-1133">Transmembrane helix</keyword>
<dbReference type="RefSeq" id="WP_183304419.1">
    <property type="nucleotide sequence ID" value="NZ_JACIFD010000005.1"/>
</dbReference>
<dbReference type="Proteomes" id="UP000571183">
    <property type="component" value="Unassembled WGS sequence"/>
</dbReference>
<keyword evidence="3 12" id="KW-0808">Transferase</keyword>
<dbReference type="CDD" id="cd06577">
    <property type="entry name" value="PASTA_pknB"/>
    <property type="match status" value="4"/>
</dbReference>
<dbReference type="PANTHER" id="PTHR43289">
    <property type="entry name" value="MITOGEN-ACTIVATED PROTEIN KINASE KINASE KINASE 20-RELATED"/>
    <property type="match status" value="1"/>
</dbReference>
<dbReference type="Gene3D" id="1.10.510.10">
    <property type="entry name" value="Transferase(Phosphotransferase) domain 1"/>
    <property type="match status" value="1"/>
</dbReference>
<evidence type="ECO:0000256" key="4">
    <source>
        <dbReference type="ARBA" id="ARBA00022741"/>
    </source>
</evidence>
<accession>A0A840DP38</accession>
<dbReference type="NCBIfam" id="NF033483">
    <property type="entry name" value="PknB_PASTA_kin"/>
    <property type="match status" value="1"/>
</dbReference>
<feature type="domain" description="PASTA" evidence="11">
    <location>
        <begin position="627"/>
        <end position="692"/>
    </location>
</feature>
<dbReference type="Pfam" id="PF00069">
    <property type="entry name" value="Pkinase"/>
    <property type="match status" value="1"/>
</dbReference>
<proteinExistence type="predicted"/>
<dbReference type="PROSITE" id="PS51178">
    <property type="entry name" value="PASTA"/>
    <property type="match status" value="2"/>
</dbReference>
<sequence>MNSPGRDLFLGRTLDGRYRVRARIARGGMGMVYLADDLRLGRKVAVKAMHPHLVDDENFVRRFGQEAKAAAGLNDQNVVNVFDQGEELGVPYLVMEYIQGETLRDVLKQQKRLTAAQAIEISEAVLKGLAAAHRAGYIHRDLKPENVFLADDGRIKIGDFGLARTADNHTTTSQGLMGTVAYVAPELVTRGAVADARSDIYAFGVMLYEMLTGTQPFRAEQPYQVAIMHTQKDVPRPSDISREATPELDELVRWTTLRDPEKRPKDAAVVLARLHQLLDGGLDAATKVMAPGAGAATTKLPSTTVLRGVDHAAATTHLATTTAAGAGVAGAGTLGASGPAAAAGFSGAGGVAGAGFAGGSGAAAAATPHAAATETNLSENALDRAQYAATKRHKRGLIAAALITVLTLLVTGGAWWFTQGPGAQVAVPDLTGMSLEQAQLTLSEAGLEPHPEQRDCTSPDIPVGAVVEFKPTAATRVEHGTTVQLCLSIGPAQLPVPELVGADTETAKTRIATAGFSFGKIVAERFDAAERGTVLAALDTDHNVLGETYAERAAINLIVSAGPLPEVSGLNAADVASALSAAGLRLDTALNAEEHSDTVPVGKVIRLQQQSETLQVGDAVGLVVSQGPELVTLPNLEGLRMNEAIAQLEELGLVAETGVPGVLRNAVRVNSMSPAAGEQVPKGSTVKLGFEL</sequence>
<evidence type="ECO:0000313" key="12">
    <source>
        <dbReference type="EMBL" id="MBB4071309.1"/>
    </source>
</evidence>
<dbReference type="PROSITE" id="PS50011">
    <property type="entry name" value="PROTEIN_KINASE_DOM"/>
    <property type="match status" value="1"/>
</dbReference>
<dbReference type="SUPFAM" id="SSF56112">
    <property type="entry name" value="Protein kinase-like (PK-like)"/>
    <property type="match status" value="1"/>
</dbReference>
<feature type="transmembrane region" description="Helical" evidence="9">
    <location>
        <begin position="397"/>
        <end position="417"/>
    </location>
</feature>
<evidence type="ECO:0000256" key="6">
    <source>
        <dbReference type="ARBA" id="ARBA00022840"/>
    </source>
</evidence>
<keyword evidence="9" id="KW-0472">Membrane</keyword>
<keyword evidence="9" id="KW-0812">Transmembrane</keyword>
<name>A0A840DP38_9MICO</name>
<organism evidence="12 13">
    <name type="scientific">Canibacter oris</name>
    <dbReference type="NCBI Taxonomy" id="1365628"/>
    <lineage>
        <taxon>Bacteria</taxon>
        <taxon>Bacillati</taxon>
        <taxon>Actinomycetota</taxon>
        <taxon>Actinomycetes</taxon>
        <taxon>Micrococcales</taxon>
        <taxon>Microbacteriaceae</taxon>
        <taxon>Canibacter</taxon>
    </lineage>
</organism>
<keyword evidence="4" id="KW-0547">Nucleotide-binding</keyword>
<dbReference type="EMBL" id="JACIFD010000005">
    <property type="protein sequence ID" value="MBB4071309.1"/>
    <property type="molecule type" value="Genomic_DNA"/>
</dbReference>
<dbReference type="Pfam" id="PF03793">
    <property type="entry name" value="PASTA"/>
    <property type="match status" value="3"/>
</dbReference>
<dbReference type="Gene3D" id="3.30.10.20">
    <property type="match status" value="4"/>
</dbReference>
<dbReference type="SMART" id="SM00740">
    <property type="entry name" value="PASTA"/>
    <property type="match status" value="3"/>
</dbReference>
<keyword evidence="13" id="KW-1185">Reference proteome</keyword>
<evidence type="ECO:0000259" key="11">
    <source>
        <dbReference type="PROSITE" id="PS51178"/>
    </source>
</evidence>
<comment type="caution">
    <text evidence="12">The sequence shown here is derived from an EMBL/GenBank/DDBJ whole genome shotgun (WGS) entry which is preliminary data.</text>
</comment>
<comment type="catalytic activity">
    <reaction evidence="7">
        <text>L-threonyl-[protein] + ATP = O-phospho-L-threonyl-[protein] + ADP + H(+)</text>
        <dbReference type="Rhea" id="RHEA:46608"/>
        <dbReference type="Rhea" id="RHEA-COMP:11060"/>
        <dbReference type="Rhea" id="RHEA-COMP:11605"/>
        <dbReference type="ChEBI" id="CHEBI:15378"/>
        <dbReference type="ChEBI" id="CHEBI:30013"/>
        <dbReference type="ChEBI" id="CHEBI:30616"/>
        <dbReference type="ChEBI" id="CHEBI:61977"/>
        <dbReference type="ChEBI" id="CHEBI:456216"/>
        <dbReference type="EC" id="2.7.11.1"/>
    </reaction>
</comment>
<evidence type="ECO:0000256" key="3">
    <source>
        <dbReference type="ARBA" id="ARBA00022679"/>
    </source>
</evidence>
<comment type="catalytic activity">
    <reaction evidence="8">
        <text>L-seryl-[protein] + ATP = O-phospho-L-seryl-[protein] + ADP + H(+)</text>
        <dbReference type="Rhea" id="RHEA:17989"/>
        <dbReference type="Rhea" id="RHEA-COMP:9863"/>
        <dbReference type="Rhea" id="RHEA-COMP:11604"/>
        <dbReference type="ChEBI" id="CHEBI:15378"/>
        <dbReference type="ChEBI" id="CHEBI:29999"/>
        <dbReference type="ChEBI" id="CHEBI:30616"/>
        <dbReference type="ChEBI" id="CHEBI:83421"/>
        <dbReference type="ChEBI" id="CHEBI:456216"/>
        <dbReference type="EC" id="2.7.11.1"/>
    </reaction>
</comment>
<evidence type="ECO:0000256" key="7">
    <source>
        <dbReference type="ARBA" id="ARBA00047899"/>
    </source>
</evidence>
<keyword evidence="6" id="KW-0067">ATP-binding</keyword>
<dbReference type="InterPro" id="IPR011009">
    <property type="entry name" value="Kinase-like_dom_sf"/>
</dbReference>
<dbReference type="Gene3D" id="3.30.200.20">
    <property type="entry name" value="Phosphorylase Kinase, domain 1"/>
    <property type="match status" value="1"/>
</dbReference>
<keyword evidence="5 12" id="KW-0418">Kinase</keyword>
<feature type="domain" description="Protein kinase" evidence="10">
    <location>
        <begin position="18"/>
        <end position="278"/>
    </location>
</feature>
<evidence type="ECO:0000313" key="13">
    <source>
        <dbReference type="Proteomes" id="UP000571183"/>
    </source>
</evidence>
<keyword evidence="2" id="KW-0723">Serine/threonine-protein kinase</keyword>
<dbReference type="PROSITE" id="PS00108">
    <property type="entry name" value="PROTEIN_KINASE_ST"/>
    <property type="match status" value="1"/>
</dbReference>
<dbReference type="GO" id="GO:0005524">
    <property type="term" value="F:ATP binding"/>
    <property type="evidence" value="ECO:0007669"/>
    <property type="project" value="UniProtKB-KW"/>
</dbReference>
<gene>
    <name evidence="12" type="ORF">F5897_000606</name>
</gene>
<dbReference type="GO" id="GO:0045717">
    <property type="term" value="P:negative regulation of fatty acid biosynthetic process"/>
    <property type="evidence" value="ECO:0007669"/>
    <property type="project" value="UniProtKB-ARBA"/>
</dbReference>
<feature type="domain" description="PASTA" evidence="11">
    <location>
        <begin position="422"/>
        <end position="489"/>
    </location>
</feature>
<evidence type="ECO:0000259" key="10">
    <source>
        <dbReference type="PROSITE" id="PS50011"/>
    </source>
</evidence>
<dbReference type="AlphaFoldDB" id="A0A840DP38"/>
<dbReference type="FunFam" id="1.10.510.10:FF:000021">
    <property type="entry name" value="Serine/threonine protein kinase"/>
    <property type="match status" value="1"/>
</dbReference>
<reference evidence="12" key="1">
    <citation type="submission" date="2020-08" db="EMBL/GenBank/DDBJ databases">
        <title>Sequencing the genomes of 1000 actinobacteria strains.</title>
        <authorList>
            <person name="Klenk H.-P."/>
        </authorList>
    </citation>
    <scope>NUCLEOTIDE SEQUENCE [LARGE SCALE GENOMIC DNA]</scope>
    <source>
        <strain evidence="12">DSM 27064</strain>
    </source>
</reference>